<dbReference type="PANTHER" id="PTHR37419">
    <property type="entry name" value="SERINE/THREONINE-PROTEIN KINASE TOXIN HIPA"/>
    <property type="match status" value="1"/>
</dbReference>
<evidence type="ECO:0000256" key="3">
    <source>
        <dbReference type="ARBA" id="ARBA00022777"/>
    </source>
</evidence>
<name>A0A9X1B6L5_9GAMM</name>
<dbReference type="RefSeq" id="WP_338035003.1">
    <property type="nucleotide sequence ID" value="NZ_NRRY01000092.1"/>
</dbReference>
<dbReference type="GO" id="GO:0004674">
    <property type="term" value="F:protein serine/threonine kinase activity"/>
    <property type="evidence" value="ECO:0007669"/>
    <property type="project" value="TreeGrafter"/>
</dbReference>
<dbReference type="Proteomes" id="UP001138768">
    <property type="component" value="Unassembled WGS sequence"/>
</dbReference>
<evidence type="ECO:0000313" key="7">
    <source>
        <dbReference type="Proteomes" id="UP001138768"/>
    </source>
</evidence>
<dbReference type="InterPro" id="IPR052028">
    <property type="entry name" value="HipA_Ser/Thr_kinase"/>
</dbReference>
<dbReference type="InterPro" id="IPR012893">
    <property type="entry name" value="HipA-like_C"/>
</dbReference>
<evidence type="ECO:0000259" key="5">
    <source>
        <dbReference type="Pfam" id="PF13657"/>
    </source>
</evidence>
<organism evidence="6 7">
    <name type="scientific">Lamprobacter modestohalophilus</name>
    <dbReference type="NCBI Taxonomy" id="1064514"/>
    <lineage>
        <taxon>Bacteria</taxon>
        <taxon>Pseudomonadati</taxon>
        <taxon>Pseudomonadota</taxon>
        <taxon>Gammaproteobacteria</taxon>
        <taxon>Chromatiales</taxon>
        <taxon>Chromatiaceae</taxon>
        <taxon>Lamprobacter</taxon>
    </lineage>
</organism>
<keyword evidence="2" id="KW-0808">Transferase</keyword>
<protein>
    <recommendedName>
        <fullName evidence="8">Type II toxin-antitoxin system HipA family toxin</fullName>
    </recommendedName>
</protein>
<dbReference type="NCBIfam" id="TIGR03071">
    <property type="entry name" value="couple_hipA"/>
    <property type="match status" value="1"/>
</dbReference>
<dbReference type="EMBL" id="NRRY01000092">
    <property type="protein sequence ID" value="MBK1621628.1"/>
    <property type="molecule type" value="Genomic_DNA"/>
</dbReference>
<evidence type="ECO:0000256" key="1">
    <source>
        <dbReference type="ARBA" id="ARBA00010164"/>
    </source>
</evidence>
<dbReference type="AlphaFoldDB" id="A0A9X1B6L5"/>
<evidence type="ECO:0000256" key="2">
    <source>
        <dbReference type="ARBA" id="ARBA00022679"/>
    </source>
</evidence>
<proteinExistence type="inferred from homology"/>
<gene>
    <name evidence="6" type="ORF">CKO42_25165</name>
</gene>
<accession>A0A9X1B6L5</accession>
<feature type="domain" description="HipA N-terminal subdomain 1" evidence="5">
    <location>
        <begin position="6"/>
        <end position="110"/>
    </location>
</feature>
<feature type="domain" description="HipA-like C-terminal" evidence="4">
    <location>
        <begin position="154"/>
        <end position="396"/>
    </location>
</feature>
<dbReference type="Pfam" id="PF07804">
    <property type="entry name" value="HipA_C"/>
    <property type="match status" value="1"/>
</dbReference>
<evidence type="ECO:0000313" key="6">
    <source>
        <dbReference type="EMBL" id="MBK1621628.1"/>
    </source>
</evidence>
<evidence type="ECO:0000259" key="4">
    <source>
        <dbReference type="Pfam" id="PF07804"/>
    </source>
</evidence>
<dbReference type="GO" id="GO:0005829">
    <property type="term" value="C:cytosol"/>
    <property type="evidence" value="ECO:0007669"/>
    <property type="project" value="TreeGrafter"/>
</dbReference>
<comment type="similarity">
    <text evidence="1">Belongs to the HipA Ser/Thr kinase family.</text>
</comment>
<evidence type="ECO:0008006" key="8">
    <source>
        <dbReference type="Google" id="ProtNLM"/>
    </source>
</evidence>
<dbReference type="Gene3D" id="1.10.1070.20">
    <property type="match status" value="1"/>
</dbReference>
<keyword evidence="3" id="KW-0418">Kinase</keyword>
<reference evidence="6 7" key="1">
    <citation type="journal article" date="2020" name="Microorganisms">
        <title>Osmotic Adaptation and Compatible Solute Biosynthesis of Phototrophic Bacteria as Revealed from Genome Analyses.</title>
        <authorList>
            <person name="Imhoff J.F."/>
            <person name="Rahn T."/>
            <person name="Kunzel S."/>
            <person name="Keller A."/>
            <person name="Neulinger S.C."/>
        </authorList>
    </citation>
    <scope>NUCLEOTIDE SEQUENCE [LARGE SCALE GENOMIC DNA]</scope>
    <source>
        <strain evidence="6 7">DSM 25653</strain>
    </source>
</reference>
<comment type="caution">
    <text evidence="6">The sequence shown here is derived from an EMBL/GenBank/DDBJ whole genome shotgun (WGS) entry which is preliminary data.</text>
</comment>
<sequence length="442" mass="49134">MTAHHLNAWVGAQPMGTLSYDDKTGLFAFQYAPAWADASASFPLSPALPISQQDQANAQHHSVSVRRFFENLLPEGKALDDAAATHRLSKANLYGLLLALGRESTGAISLLPVTTQHPEQAPNSSREISPQELSERIRNRPHQPFNVWDGRVRMSIAGYQDKLAVYINDNRLYLVEGRLASTHILKPEPLSSNLPNLVANEHFCLKLAASLGLPTIDATILRTPDPVLIVPRFDRRRVTNQIERLHVIDACQALDLGVSHKYERNFGIGRDVAHIRDGVSIERLFSIARHALSGAAMRLGLLRWILVQYLIGNSDAHGKNISFFVEPGGLRLAPSYDLVAVCIYPQVDHELAMAIGDEFNISQVRAFDWAELTDQSGLQRRLVAREMRRITRALRKALPELQAWTGYTSEEQSRIADIAAFVLTQAAKLDDIAKDLPDVLTD</sequence>
<dbReference type="InterPro" id="IPR017508">
    <property type="entry name" value="HipA_N1"/>
</dbReference>
<dbReference type="Pfam" id="PF13657">
    <property type="entry name" value="Couple_hipA"/>
    <property type="match status" value="1"/>
</dbReference>
<keyword evidence="7" id="KW-1185">Reference proteome</keyword>
<dbReference type="PANTHER" id="PTHR37419:SF1">
    <property type="entry name" value="SERINE_THREONINE-PROTEIN KINASE TOXIN HIPA"/>
    <property type="match status" value="1"/>
</dbReference>